<dbReference type="Gene3D" id="1.10.10.10">
    <property type="entry name" value="Winged helix-like DNA-binding domain superfamily/Winged helix DNA-binding domain"/>
    <property type="match status" value="1"/>
</dbReference>
<keyword evidence="1" id="KW-0812">Transmembrane</keyword>
<gene>
    <name evidence="2" type="ORF">ACFSMZ_12975</name>
</gene>
<feature type="transmembrane region" description="Helical" evidence="1">
    <location>
        <begin position="32"/>
        <end position="52"/>
    </location>
</feature>
<sequence>MNHCLALKKNGVMQPRGGVQAVPDILLKQQGAMGLSATDLVVLLNILMYWWYVEQKPYPRPTTIAKRMDVNVRTVQRSLQRMEELGLIVRSKTPEGSPIIDPMNRAGFAGGSNS</sequence>
<evidence type="ECO:0000313" key="2">
    <source>
        <dbReference type="EMBL" id="MFD2260669.1"/>
    </source>
</evidence>
<dbReference type="RefSeq" id="WP_378188707.1">
    <property type="nucleotide sequence ID" value="NZ_BAABGS010000072.1"/>
</dbReference>
<keyword evidence="3" id="KW-1185">Reference proteome</keyword>
<keyword evidence="1" id="KW-0472">Membrane</keyword>
<accession>A0ABW5DL40</accession>
<comment type="caution">
    <text evidence="2">The sequence shown here is derived from an EMBL/GenBank/DDBJ whole genome shotgun (WGS) entry which is preliminary data.</text>
</comment>
<dbReference type="InterPro" id="IPR036388">
    <property type="entry name" value="WH-like_DNA-bd_sf"/>
</dbReference>
<keyword evidence="1" id="KW-1133">Transmembrane helix</keyword>
<name>A0ABW5DL40_9HYPH</name>
<dbReference type="SUPFAM" id="SSF46785">
    <property type="entry name" value="Winged helix' DNA-binding domain"/>
    <property type="match status" value="1"/>
</dbReference>
<proteinExistence type="predicted"/>
<dbReference type="EMBL" id="JBHUIR010000051">
    <property type="protein sequence ID" value="MFD2260669.1"/>
    <property type="molecule type" value="Genomic_DNA"/>
</dbReference>
<organism evidence="2 3">
    <name type="scientific">Chelativorans composti</name>
    <dbReference type="NCBI Taxonomy" id="768533"/>
    <lineage>
        <taxon>Bacteria</taxon>
        <taxon>Pseudomonadati</taxon>
        <taxon>Pseudomonadota</taxon>
        <taxon>Alphaproteobacteria</taxon>
        <taxon>Hyphomicrobiales</taxon>
        <taxon>Phyllobacteriaceae</taxon>
        <taxon>Chelativorans</taxon>
    </lineage>
</organism>
<protein>
    <submittedName>
        <fullName evidence="2">Helix-turn-helix domain-containing protein</fullName>
    </submittedName>
</protein>
<evidence type="ECO:0000256" key="1">
    <source>
        <dbReference type="SAM" id="Phobius"/>
    </source>
</evidence>
<dbReference type="Proteomes" id="UP001597373">
    <property type="component" value="Unassembled WGS sequence"/>
</dbReference>
<dbReference type="Pfam" id="PF13730">
    <property type="entry name" value="HTH_36"/>
    <property type="match status" value="1"/>
</dbReference>
<dbReference type="InterPro" id="IPR036390">
    <property type="entry name" value="WH_DNA-bd_sf"/>
</dbReference>
<reference evidence="3" key="1">
    <citation type="journal article" date="2019" name="Int. J. Syst. Evol. Microbiol.">
        <title>The Global Catalogue of Microorganisms (GCM) 10K type strain sequencing project: providing services to taxonomists for standard genome sequencing and annotation.</title>
        <authorList>
            <consortium name="The Broad Institute Genomics Platform"/>
            <consortium name="The Broad Institute Genome Sequencing Center for Infectious Disease"/>
            <person name="Wu L."/>
            <person name="Ma J."/>
        </authorList>
    </citation>
    <scope>NUCLEOTIDE SEQUENCE [LARGE SCALE GENOMIC DNA]</scope>
    <source>
        <strain evidence="3">KCTC 23707</strain>
    </source>
</reference>
<evidence type="ECO:0000313" key="3">
    <source>
        <dbReference type="Proteomes" id="UP001597373"/>
    </source>
</evidence>